<name>A0A0F9HKD4_9ZZZZ</name>
<accession>A0A0F9HKD4</accession>
<reference evidence="1" key="1">
    <citation type="journal article" date="2015" name="Nature">
        <title>Complex archaea that bridge the gap between prokaryotes and eukaryotes.</title>
        <authorList>
            <person name="Spang A."/>
            <person name="Saw J.H."/>
            <person name="Jorgensen S.L."/>
            <person name="Zaremba-Niedzwiedzka K."/>
            <person name="Martijn J."/>
            <person name="Lind A.E."/>
            <person name="van Eijk R."/>
            <person name="Schleper C."/>
            <person name="Guy L."/>
            <person name="Ettema T.J."/>
        </authorList>
    </citation>
    <scope>NUCLEOTIDE SEQUENCE</scope>
</reference>
<protein>
    <submittedName>
        <fullName evidence="1">Uncharacterized protein</fullName>
    </submittedName>
</protein>
<comment type="caution">
    <text evidence="1">The sequence shown here is derived from an EMBL/GenBank/DDBJ whole genome shotgun (WGS) entry which is preliminary data.</text>
</comment>
<dbReference type="EMBL" id="LAZR01016634">
    <property type="protein sequence ID" value="KKM03657.1"/>
    <property type="molecule type" value="Genomic_DNA"/>
</dbReference>
<sequence>YRGSKIFIGGSMIKFKRKKFRLEFEDLDVRLIHIAFALAGAVEYEFGKDLIITSVKRTDQNSTHGHRRALDFRISQRMGRYFTEEEVDFMKVFCGYYKYGNSRPTLYVHENRGSVGLHGHLQTNASDTLILSKHA</sequence>
<dbReference type="AlphaFoldDB" id="A0A0F9HKD4"/>
<proteinExistence type="predicted"/>
<feature type="non-terminal residue" evidence="1">
    <location>
        <position position="1"/>
    </location>
</feature>
<gene>
    <name evidence="1" type="ORF">LCGC14_1772210</name>
</gene>
<organism evidence="1">
    <name type="scientific">marine sediment metagenome</name>
    <dbReference type="NCBI Taxonomy" id="412755"/>
    <lineage>
        <taxon>unclassified sequences</taxon>
        <taxon>metagenomes</taxon>
        <taxon>ecological metagenomes</taxon>
    </lineage>
</organism>
<evidence type="ECO:0000313" key="1">
    <source>
        <dbReference type="EMBL" id="KKM03657.1"/>
    </source>
</evidence>